<gene>
    <name evidence="2" type="ORF">OLEA9_A102032</name>
</gene>
<feature type="compositionally biased region" description="Acidic residues" evidence="1">
    <location>
        <begin position="772"/>
        <end position="784"/>
    </location>
</feature>
<dbReference type="EMBL" id="CACTIH010003831">
    <property type="protein sequence ID" value="CAA2985860.1"/>
    <property type="molecule type" value="Genomic_DNA"/>
</dbReference>
<dbReference type="OrthoDB" id="767933at2759"/>
<feature type="compositionally biased region" description="Low complexity" evidence="1">
    <location>
        <begin position="1197"/>
        <end position="1218"/>
    </location>
</feature>
<feature type="region of interest" description="Disordered" evidence="1">
    <location>
        <begin position="1157"/>
        <end position="1220"/>
    </location>
</feature>
<feature type="compositionally biased region" description="Polar residues" evidence="1">
    <location>
        <begin position="868"/>
        <end position="880"/>
    </location>
</feature>
<dbReference type="PANTHER" id="PTHR31008:SF15">
    <property type="entry name" value="GPI-ANCHORED ADHESIN-LIKE PROTEIN"/>
    <property type="match status" value="1"/>
</dbReference>
<dbReference type="PANTHER" id="PTHR31008">
    <property type="entry name" value="COP1-INTERACTING PROTEIN-RELATED"/>
    <property type="match status" value="1"/>
</dbReference>
<feature type="region of interest" description="Disordered" evidence="1">
    <location>
        <begin position="966"/>
        <end position="1040"/>
    </location>
</feature>
<accession>A0A8S0S2C1</accession>
<feature type="compositionally biased region" description="Polar residues" evidence="1">
    <location>
        <begin position="848"/>
        <end position="857"/>
    </location>
</feature>
<feature type="region of interest" description="Disordered" evidence="1">
    <location>
        <begin position="473"/>
        <end position="503"/>
    </location>
</feature>
<dbReference type="Proteomes" id="UP000594638">
    <property type="component" value="Unassembled WGS sequence"/>
</dbReference>
<evidence type="ECO:0000313" key="2">
    <source>
        <dbReference type="EMBL" id="CAA2985860.1"/>
    </source>
</evidence>
<feature type="compositionally biased region" description="Low complexity" evidence="1">
    <location>
        <begin position="814"/>
        <end position="837"/>
    </location>
</feature>
<feature type="compositionally biased region" description="Low complexity" evidence="1">
    <location>
        <begin position="494"/>
        <end position="503"/>
    </location>
</feature>
<evidence type="ECO:0000256" key="1">
    <source>
        <dbReference type="SAM" id="MobiDB-lite"/>
    </source>
</evidence>
<evidence type="ECO:0008006" key="4">
    <source>
        <dbReference type="Google" id="ProtNLM"/>
    </source>
</evidence>
<feature type="region of interest" description="Disordered" evidence="1">
    <location>
        <begin position="434"/>
        <end position="454"/>
    </location>
</feature>
<keyword evidence="3" id="KW-1185">Reference proteome</keyword>
<name>A0A8S0S2C1_OLEEU</name>
<feature type="compositionally biased region" description="Basic and acidic residues" evidence="1">
    <location>
        <begin position="1174"/>
        <end position="1187"/>
    </location>
</feature>
<sequence>MFAEFFGGHRINEACSKYISLSERRADLISPWRSGTQDGAVRSSYGSDMSIDEDPSLPQPTGPLSAKIQHQEDNSTCEQPKPPSLSFPVQPTFSRESSSERDDSNKQNDGVVEKEMKKEESSSADQTELTRTSHHVRRLSVQDRISLFENKQKETLGSGGKPVVRKSVELRRLSSDVSSAPAAVEKAVLRRWSGASDMSIDLSAEKKDTESPLCTPSYASGLLSKSDEKKALNLNDTIASSVKLESRIIPGVASGRVLDCRLKDASSFSSLNDGSESNMSNSIFSTMEFNGSMDQMHEKSQSRSFIVKADDRQNSEEEFRSFPESKEEVLIGFRHQGKLKGGEELGGVKGRVASETQVTEEKDQGALQTQIRTFGIKGDRQVEISNWKEQDELRDQLVTQSCSKSPQKTVGDSGQFEGPVGSRIREAFAAHYKGAERGSLSSQSSKRSAGDLGEAGKKESILFEKISGISASKVTSKKSAGDSEEAGKKESISSEKISGSSASKVEDSGLQKLKFQRLVSAPEQMNKSLLRRDKSNFVYGNSRTPFSGKLMTEAQDGSDLFLNPTSEQTQRVRLSKGNPELNDELKIKANELEKLFAELQLPGDQSNSAHRDRSADVQGESAVSLSYTKPVADITPPRLSDNYLSSEITGSAKNMTKLGAAPLMTMVDNQKYGDAELSFSEGSRGKLYDMYVLKRDAKLREEWGSNRAEKEAELKTMRDRFERSAAEMKAKFSGSADRQDSVSSAHRRADRLRSFSTRSIIKREQKQIDSGNSEDDEDASEFEEQEHLREDSTLGENSLGDGVSRSAPGKKLPAKSSSTSMPRTSAAPAPRSAAKASILSSGKRRMQSENPLVQSVPNFFDMRRENTKPSSAASKTTRPQLRNYARSKSTSEEAPIVERSRRSQSLRKNYANLSEFREISPADSGDAVLTPLKFDKEVVKSVETKPFLKIGSPSDIVATSSITKNTSMTPELLNNEEEYNDLASGPEEMGNTVKGEEEEFDTMSPKGHKDLDSGKPRLRRESEKLENSGSENGDAIRSFSQVDQALGAELPSMVQDWPAESPLSWNSRTQHPFSYPHEISDVDAFVDSPVGSPASWNSHSLSQIETDAARMRKKWGTAQKPMWAAHSSNNISRKDMTKGFKRLLKFGRKSRGSENLVDWISATTSEGDDDTEDGRDPSNRSSEDLRKSRMGFTQGQTSNDSFTESEFFSEQVQSSDSSIPAPVANFKLREDHISVSSIKAPRSFFSLSTFRSKGNDSRPK</sequence>
<comment type="caution">
    <text evidence="2">The sequence shown here is derived from an EMBL/GenBank/DDBJ whole genome shotgun (WGS) entry which is preliminary data.</text>
</comment>
<evidence type="ECO:0000313" key="3">
    <source>
        <dbReference type="Proteomes" id="UP000594638"/>
    </source>
</evidence>
<feature type="compositionally biased region" description="Basic and acidic residues" evidence="1">
    <location>
        <begin position="1007"/>
        <end position="1026"/>
    </location>
</feature>
<reference evidence="2 3" key="1">
    <citation type="submission" date="2019-12" db="EMBL/GenBank/DDBJ databases">
        <authorList>
            <person name="Alioto T."/>
            <person name="Alioto T."/>
            <person name="Gomez Garrido J."/>
        </authorList>
    </citation>
    <scope>NUCLEOTIDE SEQUENCE [LARGE SCALE GENOMIC DNA]</scope>
</reference>
<feature type="region of interest" description="Disordered" evidence="1">
    <location>
        <begin position="33"/>
        <end position="137"/>
    </location>
</feature>
<feature type="region of interest" description="Disordered" evidence="1">
    <location>
        <begin position="400"/>
        <end position="419"/>
    </location>
</feature>
<protein>
    <recommendedName>
        <fullName evidence="4">Erect panicle 2 protein</fullName>
    </recommendedName>
</protein>
<feature type="compositionally biased region" description="Basic and acidic residues" evidence="1">
    <location>
        <begin position="479"/>
        <end position="493"/>
    </location>
</feature>
<dbReference type="AlphaFoldDB" id="A0A8S0S2C1"/>
<organism evidence="2 3">
    <name type="scientific">Olea europaea subsp. europaea</name>
    <dbReference type="NCBI Taxonomy" id="158383"/>
    <lineage>
        <taxon>Eukaryota</taxon>
        <taxon>Viridiplantae</taxon>
        <taxon>Streptophyta</taxon>
        <taxon>Embryophyta</taxon>
        <taxon>Tracheophyta</taxon>
        <taxon>Spermatophyta</taxon>
        <taxon>Magnoliopsida</taxon>
        <taxon>eudicotyledons</taxon>
        <taxon>Gunneridae</taxon>
        <taxon>Pentapetalae</taxon>
        <taxon>asterids</taxon>
        <taxon>lamiids</taxon>
        <taxon>Lamiales</taxon>
        <taxon>Oleaceae</taxon>
        <taxon>Oleeae</taxon>
        <taxon>Olea</taxon>
    </lineage>
</organism>
<feature type="compositionally biased region" description="Polar residues" evidence="1">
    <location>
        <begin position="400"/>
        <end position="412"/>
    </location>
</feature>
<feature type="region of interest" description="Disordered" evidence="1">
    <location>
        <begin position="725"/>
        <end position="906"/>
    </location>
</feature>
<feature type="compositionally biased region" description="Basic and acidic residues" evidence="1">
    <location>
        <begin position="97"/>
        <end position="121"/>
    </location>
</feature>
<proteinExistence type="predicted"/>
<dbReference type="Gramene" id="OE9A102032T3">
    <property type="protein sequence ID" value="OE9A102032C3"/>
    <property type="gene ID" value="OE9A102032"/>
</dbReference>